<evidence type="ECO:0000313" key="2">
    <source>
        <dbReference type="EMBL" id="KKN53414.1"/>
    </source>
</evidence>
<dbReference type="AlphaFoldDB" id="A0A0F9REV6"/>
<feature type="region of interest" description="Disordered" evidence="1">
    <location>
        <begin position="1"/>
        <end position="72"/>
    </location>
</feature>
<proteinExistence type="predicted"/>
<dbReference type="EMBL" id="LAZR01000973">
    <property type="protein sequence ID" value="KKN53414.1"/>
    <property type="molecule type" value="Genomic_DNA"/>
</dbReference>
<reference evidence="2" key="1">
    <citation type="journal article" date="2015" name="Nature">
        <title>Complex archaea that bridge the gap between prokaryotes and eukaryotes.</title>
        <authorList>
            <person name="Spang A."/>
            <person name="Saw J.H."/>
            <person name="Jorgensen S.L."/>
            <person name="Zaremba-Niedzwiedzka K."/>
            <person name="Martijn J."/>
            <person name="Lind A.E."/>
            <person name="van Eijk R."/>
            <person name="Schleper C."/>
            <person name="Guy L."/>
            <person name="Ettema T.J."/>
        </authorList>
    </citation>
    <scope>NUCLEOTIDE SEQUENCE</scope>
</reference>
<sequence>MGCKGENKDLADSEGKAGEVFNDPGKKENDGKGGSKSKLETYIKQTKGIENKKDNGADGDRVDEVDIPPDEFPQEKCHSHYCSPHYRWPAFHQKGIKNKKENHEQIREACGHSRKLQKREKKEGNNCNMSSRNSKKMINSRLLERLGDRRIHS</sequence>
<gene>
    <name evidence="2" type="ORF">LCGC14_0602770</name>
</gene>
<protein>
    <submittedName>
        <fullName evidence="2">Uncharacterized protein</fullName>
    </submittedName>
</protein>
<feature type="compositionally biased region" description="Basic and acidic residues" evidence="1">
    <location>
        <begin position="1"/>
        <end position="17"/>
    </location>
</feature>
<organism evidence="2">
    <name type="scientific">marine sediment metagenome</name>
    <dbReference type="NCBI Taxonomy" id="412755"/>
    <lineage>
        <taxon>unclassified sequences</taxon>
        <taxon>metagenomes</taxon>
        <taxon>ecological metagenomes</taxon>
    </lineage>
</organism>
<comment type="caution">
    <text evidence="2">The sequence shown here is derived from an EMBL/GenBank/DDBJ whole genome shotgun (WGS) entry which is preliminary data.</text>
</comment>
<name>A0A0F9REV6_9ZZZZ</name>
<feature type="compositionally biased region" description="Basic and acidic residues" evidence="1">
    <location>
        <begin position="24"/>
        <end position="64"/>
    </location>
</feature>
<evidence type="ECO:0000256" key="1">
    <source>
        <dbReference type="SAM" id="MobiDB-lite"/>
    </source>
</evidence>
<feature type="region of interest" description="Disordered" evidence="1">
    <location>
        <begin position="112"/>
        <end position="153"/>
    </location>
</feature>
<accession>A0A0F9REV6</accession>
<feature type="compositionally biased region" description="Basic and acidic residues" evidence="1">
    <location>
        <begin position="142"/>
        <end position="153"/>
    </location>
</feature>